<accession>A0AAQ3SZ91</accession>
<dbReference type="InterPro" id="IPR041588">
    <property type="entry name" value="Integrase_H2C2"/>
</dbReference>
<dbReference type="AlphaFoldDB" id="A0AAQ3SZ91"/>
<keyword evidence="3" id="KW-1185">Reference proteome</keyword>
<sequence>MTTAAGYADVPITISAALVFLSDPTFQLYTNLAREAALDPACARLWEQLAWGELGAPWRKHASMLLHGSCVFMPLSSAFLPQVLQLAHTAHEGIQKTLHCLHANFYVEHDRAIMCDYVRACTTCQRNKTESLHPACLLQPLEVPSQVWADIAWTS</sequence>
<reference evidence="2 3" key="1">
    <citation type="submission" date="2024-02" db="EMBL/GenBank/DDBJ databases">
        <title>High-quality chromosome-scale genome assembly of Pensacola bahiagrass (Paspalum notatum Flugge var. saurae).</title>
        <authorList>
            <person name="Vega J.M."/>
            <person name="Podio M."/>
            <person name="Orjuela J."/>
            <person name="Siena L.A."/>
            <person name="Pessino S.C."/>
            <person name="Combes M.C."/>
            <person name="Mariac C."/>
            <person name="Albertini E."/>
            <person name="Pupilli F."/>
            <person name="Ortiz J.P.A."/>
            <person name="Leblanc O."/>
        </authorList>
    </citation>
    <scope>NUCLEOTIDE SEQUENCE [LARGE SCALE GENOMIC DNA]</scope>
    <source>
        <strain evidence="2">R1</strain>
        <tissue evidence="2">Leaf</tissue>
    </source>
</reference>
<proteinExistence type="predicted"/>
<organism evidence="2 3">
    <name type="scientific">Paspalum notatum var. saurae</name>
    <dbReference type="NCBI Taxonomy" id="547442"/>
    <lineage>
        <taxon>Eukaryota</taxon>
        <taxon>Viridiplantae</taxon>
        <taxon>Streptophyta</taxon>
        <taxon>Embryophyta</taxon>
        <taxon>Tracheophyta</taxon>
        <taxon>Spermatophyta</taxon>
        <taxon>Magnoliopsida</taxon>
        <taxon>Liliopsida</taxon>
        <taxon>Poales</taxon>
        <taxon>Poaceae</taxon>
        <taxon>PACMAD clade</taxon>
        <taxon>Panicoideae</taxon>
        <taxon>Andropogonodae</taxon>
        <taxon>Paspaleae</taxon>
        <taxon>Paspalinae</taxon>
        <taxon>Paspalum</taxon>
    </lineage>
</organism>
<evidence type="ECO:0000259" key="1">
    <source>
        <dbReference type="Pfam" id="PF17921"/>
    </source>
</evidence>
<gene>
    <name evidence="2" type="ORF">U9M48_012081</name>
</gene>
<evidence type="ECO:0000313" key="3">
    <source>
        <dbReference type="Proteomes" id="UP001341281"/>
    </source>
</evidence>
<dbReference type="Pfam" id="PF17921">
    <property type="entry name" value="Integrase_H2C2"/>
    <property type="match status" value="1"/>
</dbReference>
<feature type="domain" description="Integrase zinc-binding" evidence="1">
    <location>
        <begin position="79"/>
        <end position="129"/>
    </location>
</feature>
<dbReference type="Gene3D" id="1.10.340.70">
    <property type="match status" value="1"/>
</dbReference>
<dbReference type="Proteomes" id="UP001341281">
    <property type="component" value="Chromosome 03"/>
</dbReference>
<protein>
    <recommendedName>
        <fullName evidence="1">Integrase zinc-binding domain-containing protein</fullName>
    </recommendedName>
</protein>
<evidence type="ECO:0000313" key="2">
    <source>
        <dbReference type="EMBL" id="WVZ62319.1"/>
    </source>
</evidence>
<name>A0AAQ3SZ91_PASNO</name>
<dbReference type="EMBL" id="CP144747">
    <property type="protein sequence ID" value="WVZ62319.1"/>
    <property type="molecule type" value="Genomic_DNA"/>
</dbReference>